<gene>
    <name evidence="1" type="ORF">WFA24289_01496</name>
</gene>
<evidence type="ECO:0000313" key="2">
    <source>
        <dbReference type="Proteomes" id="UP000789707"/>
    </source>
</evidence>
<dbReference type="EMBL" id="CAKKNS010000007">
    <property type="protein sequence ID" value="CAH0417167.1"/>
    <property type="molecule type" value="Genomic_DNA"/>
</dbReference>
<protein>
    <submittedName>
        <fullName evidence="1">Uncharacterized protein</fullName>
    </submittedName>
</protein>
<dbReference type="RefSeq" id="WP_230097199.1">
    <property type="nucleotide sequence ID" value="NZ_CAKKNS010000007.1"/>
</dbReference>
<comment type="caution">
    <text evidence="1">The sequence shown here is derived from an EMBL/GenBank/DDBJ whole genome shotgun (WGS) entry which is preliminary data.</text>
</comment>
<proteinExistence type="predicted"/>
<evidence type="ECO:0000313" key="1">
    <source>
        <dbReference type="EMBL" id="CAH0417167.1"/>
    </source>
</evidence>
<dbReference type="Proteomes" id="UP000789707">
    <property type="component" value="Unassembled WGS sequence"/>
</dbReference>
<accession>A0ABM8Z7F8</accession>
<sequence length="107" mass="12659">MNNIITMIEQDPLNKEVTTWWIKQLCFNVTIANEFLTVILNKEEKEIHPFLLLHQFDDWVTYGLTSLDNYILHDFDKYKLNSYVFISTVQEYIELAKVKLVVVSGDD</sequence>
<keyword evidence="2" id="KW-1185">Reference proteome</keyword>
<organism evidence="1 2">
    <name type="scientific">Periweissella fabaria</name>
    <dbReference type="NCBI Taxonomy" id="546157"/>
    <lineage>
        <taxon>Bacteria</taxon>
        <taxon>Bacillati</taxon>
        <taxon>Bacillota</taxon>
        <taxon>Bacilli</taxon>
        <taxon>Lactobacillales</taxon>
        <taxon>Lactobacillaceae</taxon>
        <taxon>Periweissella</taxon>
    </lineage>
</organism>
<reference evidence="1 2" key="1">
    <citation type="submission" date="2021-11" db="EMBL/GenBank/DDBJ databases">
        <authorList>
            <person name="Depoorter E."/>
        </authorList>
    </citation>
    <scope>NUCLEOTIDE SEQUENCE [LARGE SCALE GENOMIC DNA]</scope>
    <source>
        <strain evidence="1 2">LMG 24289</strain>
    </source>
</reference>
<name>A0ABM8Z7F8_9LACO</name>